<evidence type="ECO:0000313" key="5">
    <source>
        <dbReference type="EMBL" id="SVB81980.1"/>
    </source>
</evidence>
<feature type="domain" description="UDP-N-acetylglucosamine 2-epimerase" evidence="4">
    <location>
        <begin position="3"/>
        <end position="306"/>
    </location>
</feature>
<dbReference type="Pfam" id="PF02350">
    <property type="entry name" value="Epimerase_2"/>
    <property type="match status" value="1"/>
</dbReference>
<dbReference type="InterPro" id="IPR029767">
    <property type="entry name" value="WecB-like"/>
</dbReference>
<dbReference type="PANTHER" id="PTHR43174">
    <property type="entry name" value="UDP-N-ACETYLGLUCOSAMINE 2-EPIMERASE"/>
    <property type="match status" value="1"/>
</dbReference>
<dbReference type="SUPFAM" id="SSF53756">
    <property type="entry name" value="UDP-Glycosyltransferase/glycogen phosphorylase"/>
    <property type="match status" value="1"/>
</dbReference>
<gene>
    <name evidence="5" type="ORF">METZ01_LOCUS234834</name>
</gene>
<comment type="similarity">
    <text evidence="2">Belongs to the UDP-N-acetylglucosamine 2-epimerase family.</text>
</comment>
<dbReference type="GO" id="GO:0008761">
    <property type="term" value="F:UDP-N-acetylglucosamine 2-epimerase activity"/>
    <property type="evidence" value="ECO:0007669"/>
    <property type="project" value="UniProtKB-EC"/>
</dbReference>
<evidence type="ECO:0000256" key="2">
    <source>
        <dbReference type="ARBA" id="ARBA00038209"/>
    </source>
</evidence>
<dbReference type="EMBL" id="UINC01059031">
    <property type="protein sequence ID" value="SVB81980.1"/>
    <property type="molecule type" value="Genomic_DNA"/>
</dbReference>
<dbReference type="CDD" id="cd03786">
    <property type="entry name" value="GTB_UDP-GlcNAc_2-Epimerase"/>
    <property type="match status" value="1"/>
</dbReference>
<accession>A0A382H3X4</accession>
<evidence type="ECO:0000256" key="3">
    <source>
        <dbReference type="ARBA" id="ARBA00038858"/>
    </source>
</evidence>
<reference evidence="5" key="1">
    <citation type="submission" date="2018-05" db="EMBL/GenBank/DDBJ databases">
        <authorList>
            <person name="Lanie J.A."/>
            <person name="Ng W.-L."/>
            <person name="Kazmierczak K.M."/>
            <person name="Andrzejewski T.M."/>
            <person name="Davidsen T.M."/>
            <person name="Wayne K.J."/>
            <person name="Tettelin H."/>
            <person name="Glass J.I."/>
            <person name="Rusch D."/>
            <person name="Podicherti R."/>
            <person name="Tsui H.-C.T."/>
            <person name="Winkler M.E."/>
        </authorList>
    </citation>
    <scope>NUCLEOTIDE SEQUENCE</scope>
</reference>
<dbReference type="AlphaFoldDB" id="A0A382H3X4"/>
<dbReference type="EC" id="5.1.3.14" evidence="3"/>
<name>A0A382H3X4_9ZZZZ</name>
<keyword evidence="1" id="KW-0413">Isomerase</keyword>
<sequence>LDIMSDNQTPTDVFTQVLNGIQPILVDTKPDWLLVQGDTTTVLASTIAAAYEKIPVGHVEAGLRTYNRENPFPEEINRVLTDHAASLHFAPTLTARKALLREGISEHTIHVTGNTVIDTLNTIISRPAPSSCQTILGNIPDHKRLILVTAHRRENFGEPLQRIIAALLQLAKRDDTHIVYPVHPNPNINKPIKELLLNQKNISVIEPLDYLTFAHLMKQSYLILTDSGGIQEEAPGLGIPVLVLRKVTERTEAVEQGTALMVGTDTNKIVRSATLLLDNKSSYKEMVKTVNPFGDGNAAQRIVSILLDKI</sequence>
<feature type="non-terminal residue" evidence="5">
    <location>
        <position position="1"/>
    </location>
</feature>
<dbReference type="Gene3D" id="3.40.50.2000">
    <property type="entry name" value="Glycogen Phosphorylase B"/>
    <property type="match status" value="2"/>
</dbReference>
<dbReference type="NCBIfam" id="TIGR00236">
    <property type="entry name" value="wecB"/>
    <property type="match status" value="1"/>
</dbReference>
<evidence type="ECO:0000256" key="1">
    <source>
        <dbReference type="ARBA" id="ARBA00023235"/>
    </source>
</evidence>
<organism evidence="5">
    <name type="scientific">marine metagenome</name>
    <dbReference type="NCBI Taxonomy" id="408172"/>
    <lineage>
        <taxon>unclassified sequences</taxon>
        <taxon>metagenomes</taxon>
        <taxon>ecological metagenomes</taxon>
    </lineage>
</organism>
<protein>
    <recommendedName>
        <fullName evidence="3">UDP-N-acetylglucosamine 2-epimerase (non-hydrolyzing)</fullName>
        <ecNumber evidence="3">5.1.3.14</ecNumber>
    </recommendedName>
</protein>
<proteinExistence type="inferred from homology"/>
<dbReference type="PANTHER" id="PTHR43174:SF2">
    <property type="entry name" value="UDP-N-ACETYLGLUCOSAMINE 2-EPIMERASE"/>
    <property type="match status" value="1"/>
</dbReference>
<evidence type="ECO:0000259" key="4">
    <source>
        <dbReference type="Pfam" id="PF02350"/>
    </source>
</evidence>
<dbReference type="InterPro" id="IPR003331">
    <property type="entry name" value="UDP_GlcNAc_Epimerase_2_dom"/>
</dbReference>